<comment type="caution">
    <text evidence="1">The sequence shown here is derived from an EMBL/GenBank/DDBJ whole genome shotgun (WGS) entry which is preliminary data.</text>
</comment>
<protein>
    <submittedName>
        <fullName evidence="1">Uncharacterized protein</fullName>
    </submittedName>
</protein>
<dbReference type="EMBL" id="CAIX01000126">
    <property type="protein sequence ID" value="CCI46422.1"/>
    <property type="molecule type" value="Genomic_DNA"/>
</dbReference>
<proteinExistence type="predicted"/>
<name>A0A024GIV0_9STRA</name>
<organism evidence="1 2">
    <name type="scientific">Albugo candida</name>
    <dbReference type="NCBI Taxonomy" id="65357"/>
    <lineage>
        <taxon>Eukaryota</taxon>
        <taxon>Sar</taxon>
        <taxon>Stramenopiles</taxon>
        <taxon>Oomycota</taxon>
        <taxon>Peronosporomycetes</taxon>
        <taxon>Albuginales</taxon>
        <taxon>Albuginaceae</taxon>
        <taxon>Albugo</taxon>
    </lineage>
</organism>
<sequence>MEACSSSEHKQTLFVIVFSVDARIWSTLTYREIVQALSFDLIREDCTTTQSITKTKSLLQKQFTQSNSDTRFFCGVTSCFLMCIETTANVLHGLLRICESNDDERHIFAILDQILMPSNWLHKKRSNAIFSKRVSVALRLTMELSLKCRTGTVKGQEHSRYDPAFGCNECSGCHIS</sequence>
<accession>A0A024GIV0</accession>
<gene>
    <name evidence="1" type="ORF">BN9_073510</name>
</gene>
<dbReference type="Proteomes" id="UP000053237">
    <property type="component" value="Unassembled WGS sequence"/>
</dbReference>
<dbReference type="InParanoid" id="A0A024GIV0"/>
<evidence type="ECO:0000313" key="2">
    <source>
        <dbReference type="Proteomes" id="UP000053237"/>
    </source>
</evidence>
<evidence type="ECO:0000313" key="1">
    <source>
        <dbReference type="EMBL" id="CCI46422.1"/>
    </source>
</evidence>
<keyword evidence="2" id="KW-1185">Reference proteome</keyword>
<reference evidence="1 2" key="1">
    <citation type="submission" date="2012-05" db="EMBL/GenBank/DDBJ databases">
        <title>Recombination and specialization in a pathogen metapopulation.</title>
        <authorList>
            <person name="Gardiner A."/>
            <person name="Kemen E."/>
            <person name="Schultz-Larsen T."/>
            <person name="MacLean D."/>
            <person name="Van Oosterhout C."/>
            <person name="Jones J.D.G."/>
        </authorList>
    </citation>
    <scope>NUCLEOTIDE SEQUENCE [LARGE SCALE GENOMIC DNA]</scope>
    <source>
        <strain evidence="1 2">Ac Nc2</strain>
    </source>
</reference>
<dbReference type="AlphaFoldDB" id="A0A024GIV0"/>